<evidence type="ECO:0000313" key="1">
    <source>
        <dbReference type="EMBL" id="KAK1864660.1"/>
    </source>
</evidence>
<name>A0ACC3C383_PYRYE</name>
<accession>A0ACC3C383</accession>
<dbReference type="EMBL" id="CM020619">
    <property type="protein sequence ID" value="KAK1864660.1"/>
    <property type="molecule type" value="Genomic_DNA"/>
</dbReference>
<comment type="caution">
    <text evidence="1">The sequence shown here is derived from an EMBL/GenBank/DDBJ whole genome shotgun (WGS) entry which is preliminary data.</text>
</comment>
<sequence>MAVWRTLPVAAMTALVAIAAAMPEAAAAAAAATRTTAAATATMALATSRTTSTTTAAGTGTTATAAATLTPTGRQCTQAGDFPHHDGCSATVRGVGVPLPQLAGRWYMWDLSNDAKDYYKSLLRIDSSAEVTCPTMDNTVARGVVATTLCMSSRARPGGRIRTSCARFRVRRAAGRGGRYDPAAPLVWSRLAPRFGRRPDGPVKILAAVRWPGGGLKSFATYACPEGHAPRRLPCVEKGVAEVVGVWTRLLGSPGLYATAVMSKRRIGIEALNEFQQLSCPTFRT</sequence>
<gene>
    <name evidence="1" type="ORF">I4F81_007204</name>
</gene>
<keyword evidence="2" id="KW-1185">Reference proteome</keyword>
<dbReference type="Proteomes" id="UP000798662">
    <property type="component" value="Chromosome 2"/>
</dbReference>
<reference evidence="1" key="1">
    <citation type="submission" date="2019-11" db="EMBL/GenBank/DDBJ databases">
        <title>Nori genome reveals adaptations in red seaweeds to the harsh intertidal environment.</title>
        <authorList>
            <person name="Wang D."/>
            <person name="Mao Y."/>
        </authorList>
    </citation>
    <scope>NUCLEOTIDE SEQUENCE</scope>
    <source>
        <tissue evidence="1">Gametophyte</tissue>
    </source>
</reference>
<evidence type="ECO:0000313" key="2">
    <source>
        <dbReference type="Proteomes" id="UP000798662"/>
    </source>
</evidence>
<protein>
    <submittedName>
        <fullName evidence="1">Uncharacterized protein</fullName>
    </submittedName>
</protein>
<organism evidence="1 2">
    <name type="scientific">Pyropia yezoensis</name>
    <name type="common">Susabi-nori</name>
    <name type="synonym">Porphyra yezoensis</name>
    <dbReference type="NCBI Taxonomy" id="2788"/>
    <lineage>
        <taxon>Eukaryota</taxon>
        <taxon>Rhodophyta</taxon>
        <taxon>Bangiophyceae</taxon>
        <taxon>Bangiales</taxon>
        <taxon>Bangiaceae</taxon>
        <taxon>Pyropia</taxon>
    </lineage>
</organism>
<proteinExistence type="predicted"/>